<protein>
    <submittedName>
        <fullName evidence="3">ABC transporter substrate-binding protein</fullName>
    </submittedName>
</protein>
<sequence length="268" mass="28675">MIIAAVLALILTGCSDGPSQSVSLSGSSTVAPLAQALGSAFEARHQGIEVDVQAGGSSRGINDAVTELVDIGMASRALRPDDPPLNSYTIAHDGITLITHRDNPVTSLSTEAVQRIYRGETTNWQELGGPDRPIVVVHKAEGRSTLELFLEHFKLNNRQVEPDVVIGGNHQGIKTVAGNRGAIGYVSIGTAQYEADQGAAIRLLPMGGITPTFENVAEGRFPLTRPLNLLVKGTPQEWEKAFIDFARSAEARDHVLSHFFVPANPARR</sequence>
<evidence type="ECO:0000313" key="3">
    <source>
        <dbReference type="EMBL" id="PAV26118.1"/>
    </source>
</evidence>
<dbReference type="PANTHER" id="PTHR30570">
    <property type="entry name" value="PERIPLASMIC PHOSPHATE BINDING COMPONENT OF PHOSPHATE ABC TRANSPORTER"/>
    <property type="match status" value="1"/>
</dbReference>
<dbReference type="SUPFAM" id="SSF53850">
    <property type="entry name" value="Periplasmic binding protein-like II"/>
    <property type="match status" value="1"/>
</dbReference>
<organism evidence="3 4">
    <name type="scientific">Tamilnaduibacter salinus</name>
    <dbReference type="NCBI Taxonomy" id="1484056"/>
    <lineage>
        <taxon>Bacteria</taxon>
        <taxon>Pseudomonadati</taxon>
        <taxon>Pseudomonadota</taxon>
        <taxon>Gammaproteobacteria</taxon>
        <taxon>Pseudomonadales</taxon>
        <taxon>Marinobacteraceae</taxon>
        <taxon>Tamilnaduibacter</taxon>
    </lineage>
</organism>
<accession>A0A2A2I3Z3</accession>
<name>A0A2A2I3Z3_9GAMM</name>
<dbReference type="AlphaFoldDB" id="A0A2A2I3Z3"/>
<keyword evidence="4" id="KW-1185">Reference proteome</keyword>
<feature type="domain" description="PBP" evidence="2">
    <location>
        <begin position="20"/>
        <end position="250"/>
    </location>
</feature>
<dbReference type="EMBL" id="NMPM01000037">
    <property type="protein sequence ID" value="PAV26118.1"/>
    <property type="molecule type" value="Genomic_DNA"/>
</dbReference>
<gene>
    <name evidence="3" type="ORF">CF392_07455</name>
</gene>
<evidence type="ECO:0000313" key="4">
    <source>
        <dbReference type="Proteomes" id="UP000218332"/>
    </source>
</evidence>
<dbReference type="CDD" id="cd13653">
    <property type="entry name" value="PBP2_phosphate_like_1"/>
    <property type="match status" value="1"/>
</dbReference>
<proteinExistence type="predicted"/>
<evidence type="ECO:0000259" key="2">
    <source>
        <dbReference type="Pfam" id="PF12849"/>
    </source>
</evidence>
<dbReference type="Gene3D" id="3.40.190.10">
    <property type="entry name" value="Periplasmic binding protein-like II"/>
    <property type="match status" value="2"/>
</dbReference>
<dbReference type="InterPro" id="IPR050811">
    <property type="entry name" value="Phosphate_ABC_transporter"/>
</dbReference>
<dbReference type="Pfam" id="PF12849">
    <property type="entry name" value="PBP_like_2"/>
    <property type="match status" value="1"/>
</dbReference>
<dbReference type="InterPro" id="IPR024370">
    <property type="entry name" value="PBP_domain"/>
</dbReference>
<comment type="caution">
    <text evidence="3">The sequence shown here is derived from an EMBL/GenBank/DDBJ whole genome shotgun (WGS) entry which is preliminary data.</text>
</comment>
<keyword evidence="1" id="KW-0732">Signal</keyword>
<dbReference type="Proteomes" id="UP000218332">
    <property type="component" value="Unassembled WGS sequence"/>
</dbReference>
<reference evidence="3 4" key="1">
    <citation type="submission" date="2017-07" db="EMBL/GenBank/DDBJ databases">
        <title>Tamlnaduibacter salinus (Mi-7) genome sequencing.</title>
        <authorList>
            <person name="Verma A."/>
            <person name="Krishnamurthi S."/>
        </authorList>
    </citation>
    <scope>NUCLEOTIDE SEQUENCE [LARGE SCALE GENOMIC DNA]</scope>
    <source>
        <strain evidence="3 4">Mi-7</strain>
    </source>
</reference>
<evidence type="ECO:0000256" key="1">
    <source>
        <dbReference type="ARBA" id="ARBA00022729"/>
    </source>
</evidence>
<dbReference type="PANTHER" id="PTHR30570:SF1">
    <property type="entry name" value="PHOSPHATE-BINDING PROTEIN PSTS"/>
    <property type="match status" value="1"/>
</dbReference>